<dbReference type="RefSeq" id="XP_065646624.1">
    <property type="nucleotide sequence ID" value="XM_065790552.1"/>
</dbReference>
<accession>A0ABM4BCH5</accession>
<gene>
    <name evidence="2" type="primary">LOC101236252</name>
</gene>
<keyword evidence="1" id="KW-1185">Reference proteome</keyword>
<dbReference type="Proteomes" id="UP001652625">
    <property type="component" value="Chromosome 02"/>
</dbReference>
<reference evidence="2" key="2">
    <citation type="submission" date="2025-08" db="UniProtKB">
        <authorList>
            <consortium name="RefSeq"/>
        </authorList>
    </citation>
    <scope>IDENTIFICATION</scope>
</reference>
<dbReference type="InterPro" id="IPR027417">
    <property type="entry name" value="P-loop_NTPase"/>
</dbReference>
<dbReference type="GeneID" id="101236252"/>
<organism evidence="1 2">
    <name type="scientific">Hydra vulgaris</name>
    <name type="common">Hydra</name>
    <name type="synonym">Hydra attenuata</name>
    <dbReference type="NCBI Taxonomy" id="6087"/>
    <lineage>
        <taxon>Eukaryota</taxon>
        <taxon>Metazoa</taxon>
        <taxon>Cnidaria</taxon>
        <taxon>Hydrozoa</taxon>
        <taxon>Hydroidolina</taxon>
        <taxon>Anthoathecata</taxon>
        <taxon>Aplanulata</taxon>
        <taxon>Hydridae</taxon>
        <taxon>Hydra</taxon>
    </lineage>
</organism>
<evidence type="ECO:0000313" key="2">
    <source>
        <dbReference type="RefSeq" id="XP_065646624.1"/>
    </source>
</evidence>
<name>A0ABM4BCH5_HYDVU</name>
<evidence type="ECO:0000313" key="1">
    <source>
        <dbReference type="Proteomes" id="UP001652625"/>
    </source>
</evidence>
<reference evidence="1" key="1">
    <citation type="submission" date="2025-05" db="UniProtKB">
        <authorList>
            <consortium name="RefSeq"/>
        </authorList>
    </citation>
    <scope>NUCLEOTIDE SEQUENCE [LARGE SCALE GENOMIC DNA]</scope>
</reference>
<sequence length="394" mass="44988">MENNATQNEKVESFQTSLFEDEGNSQINSLLVDSKENFGDLYDSKVNLMFLTTPKTDENDGLHLNEGNDEPVSQLSSITLPNFNQSYNSICSQQSNSSDHNNNTSSFSSSLYANPYIRSWRYSCKEYYKFINRYHIGDTLSIVSRKKTQIELRKYGIDCITIGIFGEPGAGKSAFFNSIYCVMSGKYTEYSAERKIKLLDKSHSVTDRRLELKITEAITVLDNRGNSFLPASLNELSKQCEGLRDIGAVVPENWNSGCKQVIKDYLARLNKKQLLRNRVNCSILVCNLLQKYDLAEIRSMVRTLRNACFSTPVIVLTHFKEAYIQDPEIPLKRRIEFERMNCARVFQIDNYTYDSHEANIHTDSQLIEILFNCCLVADQSIRDTLAINNKGICC</sequence>
<dbReference type="SUPFAM" id="SSF52540">
    <property type="entry name" value="P-loop containing nucleoside triphosphate hydrolases"/>
    <property type="match status" value="1"/>
</dbReference>
<proteinExistence type="predicted"/>
<protein>
    <submittedName>
        <fullName evidence="2">Uncharacterized protein LOC101236252</fullName>
    </submittedName>
</protein>